<name>X6LKL2_RETFI</name>
<dbReference type="AlphaFoldDB" id="X6LKL2"/>
<sequence length="97" mass="11661">HQIDANLIFVALDYCYKGDINRTIKLLTVFEKWKYQDNNKQKYKERIHEFLERRCCNHNVNLFCMFLSEILKEENVKHAIINTVVNGLPFVDKDKKI</sequence>
<accession>X6LKL2</accession>
<comment type="caution">
    <text evidence="1">The sequence shown here is derived from an EMBL/GenBank/DDBJ whole genome shotgun (WGS) entry which is preliminary data.</text>
</comment>
<protein>
    <submittedName>
        <fullName evidence="1">Uncharacterized protein</fullName>
    </submittedName>
</protein>
<evidence type="ECO:0000313" key="2">
    <source>
        <dbReference type="Proteomes" id="UP000023152"/>
    </source>
</evidence>
<organism evidence="1 2">
    <name type="scientific">Reticulomyxa filosa</name>
    <dbReference type="NCBI Taxonomy" id="46433"/>
    <lineage>
        <taxon>Eukaryota</taxon>
        <taxon>Sar</taxon>
        <taxon>Rhizaria</taxon>
        <taxon>Retaria</taxon>
        <taxon>Foraminifera</taxon>
        <taxon>Monothalamids</taxon>
        <taxon>Reticulomyxidae</taxon>
        <taxon>Reticulomyxa</taxon>
    </lineage>
</organism>
<keyword evidence="2" id="KW-1185">Reference proteome</keyword>
<proteinExistence type="predicted"/>
<evidence type="ECO:0000313" key="1">
    <source>
        <dbReference type="EMBL" id="ETO01265.1"/>
    </source>
</evidence>
<gene>
    <name evidence="1" type="ORF">RFI_36175</name>
</gene>
<reference evidence="1 2" key="1">
    <citation type="journal article" date="2013" name="Curr. Biol.">
        <title>The Genome of the Foraminiferan Reticulomyxa filosa.</title>
        <authorList>
            <person name="Glockner G."/>
            <person name="Hulsmann N."/>
            <person name="Schleicher M."/>
            <person name="Noegel A.A."/>
            <person name="Eichinger L."/>
            <person name="Gallinger C."/>
            <person name="Pawlowski J."/>
            <person name="Sierra R."/>
            <person name="Euteneuer U."/>
            <person name="Pillet L."/>
            <person name="Moustafa A."/>
            <person name="Platzer M."/>
            <person name="Groth M."/>
            <person name="Szafranski K."/>
            <person name="Schliwa M."/>
        </authorList>
    </citation>
    <scope>NUCLEOTIDE SEQUENCE [LARGE SCALE GENOMIC DNA]</scope>
</reference>
<feature type="non-terminal residue" evidence="1">
    <location>
        <position position="1"/>
    </location>
</feature>
<dbReference type="Proteomes" id="UP000023152">
    <property type="component" value="Unassembled WGS sequence"/>
</dbReference>
<dbReference type="EMBL" id="ASPP01038774">
    <property type="protein sequence ID" value="ETO01265.1"/>
    <property type="molecule type" value="Genomic_DNA"/>
</dbReference>